<feature type="compositionally biased region" description="Basic and acidic residues" evidence="1">
    <location>
        <begin position="51"/>
        <end position="65"/>
    </location>
</feature>
<evidence type="ECO:0000313" key="3">
    <source>
        <dbReference type="EMBL" id="TWU02238.1"/>
    </source>
</evidence>
<reference evidence="3 4" key="1">
    <citation type="submission" date="2019-02" db="EMBL/GenBank/DDBJ databases">
        <title>Deep-cultivation of Planctomycetes and their phenomic and genomic characterization uncovers novel biology.</title>
        <authorList>
            <person name="Wiegand S."/>
            <person name="Jogler M."/>
            <person name="Boedeker C."/>
            <person name="Pinto D."/>
            <person name="Vollmers J."/>
            <person name="Rivas-Marin E."/>
            <person name="Kohn T."/>
            <person name="Peeters S.H."/>
            <person name="Heuer A."/>
            <person name="Rast P."/>
            <person name="Oberbeckmann S."/>
            <person name="Bunk B."/>
            <person name="Jeske O."/>
            <person name="Meyerdierks A."/>
            <person name="Storesund J.E."/>
            <person name="Kallscheuer N."/>
            <person name="Luecker S."/>
            <person name="Lage O.M."/>
            <person name="Pohl T."/>
            <person name="Merkel B.J."/>
            <person name="Hornburger P."/>
            <person name="Mueller R.-W."/>
            <person name="Bruemmer F."/>
            <person name="Labrenz M."/>
            <person name="Spormann A.M."/>
            <person name="Op Den Camp H."/>
            <person name="Overmann J."/>
            <person name="Amann R."/>
            <person name="Jetten M.S.M."/>
            <person name="Mascher T."/>
            <person name="Medema M.H."/>
            <person name="Devos D.P."/>
            <person name="Kaster A.-K."/>
            <person name="Ovreas L."/>
            <person name="Rohde M."/>
            <person name="Galperin M.Y."/>
            <person name="Jogler C."/>
        </authorList>
    </citation>
    <scope>NUCLEOTIDE SEQUENCE [LARGE SCALE GENOMIC DNA]</scope>
    <source>
        <strain evidence="3 4">Pla52n</strain>
    </source>
</reference>
<name>A0A5C6ARN9_9BACT</name>
<feature type="region of interest" description="Disordered" evidence="1">
    <location>
        <begin position="28"/>
        <end position="66"/>
    </location>
</feature>
<gene>
    <name evidence="3" type="ORF">Pla52n_32880</name>
</gene>
<evidence type="ECO:0008006" key="5">
    <source>
        <dbReference type="Google" id="ProtNLM"/>
    </source>
</evidence>
<evidence type="ECO:0000256" key="1">
    <source>
        <dbReference type="SAM" id="MobiDB-lite"/>
    </source>
</evidence>
<evidence type="ECO:0000313" key="4">
    <source>
        <dbReference type="Proteomes" id="UP000320176"/>
    </source>
</evidence>
<comment type="caution">
    <text evidence="3">The sequence shown here is derived from an EMBL/GenBank/DDBJ whole genome shotgun (WGS) entry which is preliminary data.</text>
</comment>
<dbReference type="RefSeq" id="WP_146520608.1">
    <property type="nucleotide sequence ID" value="NZ_CP151726.1"/>
</dbReference>
<dbReference type="Proteomes" id="UP000320176">
    <property type="component" value="Unassembled WGS sequence"/>
</dbReference>
<dbReference type="EMBL" id="SJPN01000004">
    <property type="protein sequence ID" value="TWU02238.1"/>
    <property type="molecule type" value="Genomic_DNA"/>
</dbReference>
<feature type="signal peptide" evidence="2">
    <location>
        <begin position="1"/>
        <end position="26"/>
    </location>
</feature>
<keyword evidence="4" id="KW-1185">Reference proteome</keyword>
<protein>
    <recommendedName>
        <fullName evidence="5">Peptidoglycan binding-like domain-containing protein</fullName>
    </recommendedName>
</protein>
<feature type="compositionally biased region" description="Polar residues" evidence="1">
    <location>
        <begin position="40"/>
        <end position="50"/>
    </location>
</feature>
<sequence length="375" mass="42478" precursor="true">MRIRSFHLAILAALLSIGLLSAKTHADGKQKTEDCKECDQQTAGDVSGNQGDKKPKNSGDPKEGENEALPVKAQIELLTNELAQLPPNPKAGECYIRVRQAAKYKTVEQKVLVKAASVRYEITPAKFKDVEKKVLVRPETVRYQVVPAKYETKKVTVVLSPEHEELIAVETKFENKKSKIETKPERVEWKRGSGLISKEDLTHDGQPTTDILCLVREPAEFHEYTEQVIAEKAKVERKEINAQEQVVETTVLVSPAQVKEIKEPAEYKTIKVRELVSSASEKRVDVPAEYETVKRQVLLHPETLVWQRVLCNTNITPEILKRIQKALKDKGFDPKTDKATWNRPMQHAVERYQHKHKLATGGLTYEFLEHIGVNP</sequence>
<dbReference type="AlphaFoldDB" id="A0A5C6ARN9"/>
<keyword evidence="2" id="KW-0732">Signal</keyword>
<accession>A0A5C6ARN9</accession>
<organism evidence="3 4">
    <name type="scientific">Stieleria varia</name>
    <dbReference type="NCBI Taxonomy" id="2528005"/>
    <lineage>
        <taxon>Bacteria</taxon>
        <taxon>Pseudomonadati</taxon>
        <taxon>Planctomycetota</taxon>
        <taxon>Planctomycetia</taxon>
        <taxon>Pirellulales</taxon>
        <taxon>Pirellulaceae</taxon>
        <taxon>Stieleria</taxon>
    </lineage>
</organism>
<proteinExistence type="predicted"/>
<dbReference type="OrthoDB" id="9782229at2"/>
<feature type="compositionally biased region" description="Basic and acidic residues" evidence="1">
    <location>
        <begin position="28"/>
        <end position="39"/>
    </location>
</feature>
<evidence type="ECO:0000256" key="2">
    <source>
        <dbReference type="SAM" id="SignalP"/>
    </source>
</evidence>
<feature type="chain" id="PRO_5023001372" description="Peptidoglycan binding-like domain-containing protein" evidence="2">
    <location>
        <begin position="27"/>
        <end position="375"/>
    </location>
</feature>